<gene>
    <name evidence="7" type="ORF">Tdes44962_MAKER03211</name>
</gene>
<sequence>MASVIENPPHPAGQSQSGQKTEPKRPRFPKLERDLETDVAVIGSGISGIQTAYELVIRGHNVVMLEAREILSGETGRTSGHLASALDDGYTNIASKHGDKGAVLAAESHNWAIVRVGELAKKLNISCEYRQLPGYELSQYDRNKQPKEHQQEVDELKEEVAKCKAIGMDVDFKEGLAVKGWDGIPDQRDAAVFAHQATFHPTKYLIGLLGWLSKQPNFKCFTHSRVMDISEKGLEVLGLGKKTVVVKTIDGHTVHASDAVMATCVPLHKLSVVAEMEYMRTYCIAIKVPKNYVEDCLLYDQAEEYKYVRLTECDAQNDYLVVGGCDHKVGQEEPTGRFAELEQWTRERFTQCGDVDYAWSGQVFEPKDFMAFIGRDPGTKHTWIITGDSGNGLTHGVLAGDIIAAEISGQSHKWSELYHPTRVTSILKSAKETLAHDVQINAQYKRFLQSDIHDIEDLPNGEGGVLNTATKSPTAVYKDDDGKVHKFSALCPHLKGVVCWNRAEKSWDCPIHGSRFSKDGICVMGPAKAGLNPADEAGKDSQQIAIGD</sequence>
<accession>A0A9W7SR43</accession>
<keyword evidence="4" id="KW-0411">Iron-sulfur</keyword>
<organism evidence="7 8">
    <name type="scientific">Teratosphaeria destructans</name>
    <dbReference type="NCBI Taxonomy" id="418781"/>
    <lineage>
        <taxon>Eukaryota</taxon>
        <taxon>Fungi</taxon>
        <taxon>Dikarya</taxon>
        <taxon>Ascomycota</taxon>
        <taxon>Pezizomycotina</taxon>
        <taxon>Dothideomycetes</taxon>
        <taxon>Dothideomycetidae</taxon>
        <taxon>Mycosphaerellales</taxon>
        <taxon>Teratosphaeriaceae</taxon>
        <taxon>Teratosphaeria</taxon>
    </lineage>
</organism>
<dbReference type="FunFam" id="2.102.10.10:FF:000014">
    <property type="entry name" value="Oxidoreductase, FAD dependent"/>
    <property type="match status" value="1"/>
</dbReference>
<dbReference type="InterPro" id="IPR006076">
    <property type="entry name" value="FAD-dep_OxRdtase"/>
</dbReference>
<proteinExistence type="predicted"/>
<reference evidence="7 8" key="1">
    <citation type="journal article" date="2018" name="IMA Fungus">
        <title>IMA Genome-F 10: Nine draft genome sequences of Claviceps purpurea s.lat., including C. arundinis, C. humidiphila, and C. cf. spartinae, pseudomolecules for the pitch canker pathogen Fusarium circinatum, draft genome of Davidsoniella eucalypti, Grosmannia galeiformis, Quambalaria eucalypti, and Teratosphaeria destructans.</title>
        <authorList>
            <person name="Wingfield B.D."/>
            <person name="Liu M."/>
            <person name="Nguyen H.D."/>
            <person name="Lane F.A."/>
            <person name="Morgan S.W."/>
            <person name="De Vos L."/>
            <person name="Wilken P.M."/>
            <person name="Duong T.A."/>
            <person name="Aylward J."/>
            <person name="Coetzee M.P."/>
            <person name="Dadej K."/>
            <person name="De Beer Z.W."/>
            <person name="Findlay W."/>
            <person name="Havenga M."/>
            <person name="Kolarik M."/>
            <person name="Menzies J.G."/>
            <person name="Naidoo K."/>
            <person name="Pochopski O."/>
            <person name="Shoukouhi P."/>
            <person name="Santana Q.C."/>
            <person name="Seifert K.A."/>
            <person name="Soal N."/>
            <person name="Steenkamp E.T."/>
            <person name="Tatham C.T."/>
            <person name="van der Nest M.A."/>
            <person name="Wingfield M.J."/>
        </authorList>
    </citation>
    <scope>NUCLEOTIDE SEQUENCE [LARGE SCALE GENOMIC DNA]</scope>
    <source>
        <strain evidence="7">CMW44962</strain>
    </source>
</reference>
<comment type="caution">
    <text evidence="7">The sequence shown here is derived from an EMBL/GenBank/DDBJ whole genome shotgun (WGS) entry which is preliminary data.</text>
</comment>
<feature type="region of interest" description="Disordered" evidence="5">
    <location>
        <begin position="1"/>
        <end position="32"/>
    </location>
</feature>
<evidence type="ECO:0000256" key="3">
    <source>
        <dbReference type="ARBA" id="ARBA00023004"/>
    </source>
</evidence>
<keyword evidence="3" id="KW-0408">Iron</keyword>
<dbReference type="Gene3D" id="3.30.9.10">
    <property type="entry name" value="D-Amino Acid Oxidase, subunit A, domain 2"/>
    <property type="match status" value="1"/>
</dbReference>
<dbReference type="GO" id="GO:0005737">
    <property type="term" value="C:cytoplasm"/>
    <property type="evidence" value="ECO:0007669"/>
    <property type="project" value="TreeGrafter"/>
</dbReference>
<keyword evidence="8" id="KW-1185">Reference proteome</keyword>
<keyword evidence="2" id="KW-0479">Metal-binding</keyword>
<dbReference type="Proteomes" id="UP001138500">
    <property type="component" value="Unassembled WGS sequence"/>
</dbReference>
<dbReference type="EMBL" id="RIBY02001934">
    <property type="protein sequence ID" value="KAH9826980.1"/>
    <property type="molecule type" value="Genomic_DNA"/>
</dbReference>
<protein>
    <submittedName>
        <fullName evidence="7">FAD dependent oxidoreductase</fullName>
    </submittedName>
</protein>
<dbReference type="Gene3D" id="2.102.10.10">
    <property type="entry name" value="Rieske [2Fe-2S] iron-sulphur domain"/>
    <property type="match status" value="1"/>
</dbReference>
<evidence type="ECO:0000259" key="6">
    <source>
        <dbReference type="PROSITE" id="PS51296"/>
    </source>
</evidence>
<dbReference type="PANTHER" id="PTHR13847">
    <property type="entry name" value="SARCOSINE DEHYDROGENASE-RELATED"/>
    <property type="match status" value="1"/>
</dbReference>
<dbReference type="Gene3D" id="3.50.50.60">
    <property type="entry name" value="FAD/NAD(P)-binding domain"/>
    <property type="match status" value="1"/>
</dbReference>
<evidence type="ECO:0000256" key="1">
    <source>
        <dbReference type="ARBA" id="ARBA00022714"/>
    </source>
</evidence>
<evidence type="ECO:0000313" key="8">
    <source>
        <dbReference type="Proteomes" id="UP001138500"/>
    </source>
</evidence>
<dbReference type="SUPFAM" id="SSF50022">
    <property type="entry name" value="ISP domain"/>
    <property type="match status" value="1"/>
</dbReference>
<dbReference type="Pfam" id="PF01266">
    <property type="entry name" value="DAO"/>
    <property type="match status" value="1"/>
</dbReference>
<dbReference type="InterPro" id="IPR036922">
    <property type="entry name" value="Rieske_2Fe-2S_sf"/>
</dbReference>
<keyword evidence="1" id="KW-0001">2Fe-2S</keyword>
<dbReference type="AlphaFoldDB" id="A0A9W7SR43"/>
<evidence type="ECO:0000256" key="5">
    <source>
        <dbReference type="SAM" id="MobiDB-lite"/>
    </source>
</evidence>
<name>A0A9W7SR43_9PEZI</name>
<evidence type="ECO:0000256" key="4">
    <source>
        <dbReference type="ARBA" id="ARBA00023014"/>
    </source>
</evidence>
<reference evidence="7 8" key="2">
    <citation type="journal article" date="2021" name="Curr. Genet.">
        <title>Genetic response to nitrogen starvation in the aggressive Eucalyptus foliar pathogen Teratosphaeria destructans.</title>
        <authorList>
            <person name="Havenga M."/>
            <person name="Wingfield B.D."/>
            <person name="Wingfield M.J."/>
            <person name="Dreyer L.L."/>
            <person name="Roets F."/>
            <person name="Aylward J."/>
        </authorList>
    </citation>
    <scope>NUCLEOTIDE SEQUENCE [LARGE SCALE GENOMIC DNA]</scope>
    <source>
        <strain evidence="7">CMW44962</strain>
    </source>
</reference>
<evidence type="ECO:0000256" key="2">
    <source>
        <dbReference type="ARBA" id="ARBA00022723"/>
    </source>
</evidence>
<dbReference type="GO" id="GO:0051537">
    <property type="term" value="F:2 iron, 2 sulfur cluster binding"/>
    <property type="evidence" value="ECO:0007669"/>
    <property type="project" value="UniProtKB-KW"/>
</dbReference>
<dbReference type="InterPro" id="IPR017941">
    <property type="entry name" value="Rieske_2Fe-2S"/>
</dbReference>
<dbReference type="GO" id="GO:0046872">
    <property type="term" value="F:metal ion binding"/>
    <property type="evidence" value="ECO:0007669"/>
    <property type="project" value="UniProtKB-KW"/>
</dbReference>
<feature type="domain" description="Rieske" evidence="6">
    <location>
        <begin position="450"/>
        <end position="545"/>
    </location>
</feature>
<dbReference type="CDD" id="cd03477">
    <property type="entry name" value="Rieske_YhfW_C"/>
    <property type="match status" value="1"/>
</dbReference>
<dbReference type="SUPFAM" id="SSF51905">
    <property type="entry name" value="FAD/NAD(P)-binding domain"/>
    <property type="match status" value="1"/>
</dbReference>
<feature type="compositionally biased region" description="Basic and acidic residues" evidence="5">
    <location>
        <begin position="21"/>
        <end position="32"/>
    </location>
</feature>
<dbReference type="PROSITE" id="PS51296">
    <property type="entry name" value="RIESKE"/>
    <property type="match status" value="1"/>
</dbReference>
<dbReference type="PANTHER" id="PTHR13847:SF281">
    <property type="entry name" value="FAD DEPENDENT OXIDOREDUCTASE DOMAIN-CONTAINING PROTEIN"/>
    <property type="match status" value="1"/>
</dbReference>
<dbReference type="InterPro" id="IPR038010">
    <property type="entry name" value="YhfW_C"/>
</dbReference>
<dbReference type="Pfam" id="PF00355">
    <property type="entry name" value="Rieske"/>
    <property type="match status" value="1"/>
</dbReference>
<evidence type="ECO:0000313" key="7">
    <source>
        <dbReference type="EMBL" id="KAH9826980.1"/>
    </source>
</evidence>
<dbReference type="OrthoDB" id="429143at2759"/>
<dbReference type="InterPro" id="IPR036188">
    <property type="entry name" value="FAD/NAD-bd_sf"/>
</dbReference>